<organism evidence="5 6">
    <name type="scientific">Bisgaard Taxon 45</name>
    <dbReference type="NCBI Taxonomy" id="304289"/>
    <lineage>
        <taxon>Bacteria</taxon>
        <taxon>Pseudomonadati</taxon>
        <taxon>Pseudomonadota</taxon>
        <taxon>Gammaproteobacteria</taxon>
        <taxon>Pasteurellales</taxon>
        <taxon>Pasteurellaceae</taxon>
    </lineage>
</organism>
<dbReference type="PANTHER" id="PTHR38340">
    <property type="entry name" value="S-LAYER PROTEIN"/>
    <property type="match status" value="1"/>
</dbReference>
<dbReference type="PRINTS" id="PR00313">
    <property type="entry name" value="CABNDNGRPT"/>
</dbReference>
<dbReference type="EMBL" id="JAQAHH010000007">
    <property type="protein sequence ID" value="MDP9500838.1"/>
    <property type="molecule type" value="Genomic_DNA"/>
</dbReference>
<gene>
    <name evidence="5" type="ORF">O7M46_07680</name>
</gene>
<dbReference type="InterPro" id="IPR050557">
    <property type="entry name" value="RTX_toxin/Mannuronan_C5-epim"/>
</dbReference>
<name>A0ABT9KFK5_9PAST</name>
<reference evidence="5 6" key="1">
    <citation type="submission" date="2022-12" db="EMBL/GenBank/DDBJ databases">
        <title>Genome sequence of Pasteurellaceae Bisgaard Taxon 45.</title>
        <authorList>
            <person name="Foggin C."/>
            <person name="Rosen L.E."/>
            <person name="Henton M."/>
            <person name="Buys A."/>
            <person name="Floyd T."/>
            <person name="Turner A.D."/>
            <person name="Tarbin J."/>
            <person name="Lloyd A.S."/>
            <person name="Chaitezvi C."/>
            <person name="Ellis R.J."/>
            <person name="Roberts H.C."/>
            <person name="Dastjerdi A."/>
            <person name="Nunez A."/>
            <person name="Van Vliet A.H."/>
            <person name="Steinbach F."/>
        </authorList>
    </citation>
    <scope>NUCLEOTIDE SEQUENCE [LARGE SCALE GENOMIC DNA]</scope>
    <source>
        <strain evidence="5 6">VF20HR</strain>
    </source>
</reference>
<feature type="domain" description="Haemolysin-type calcium binding-related" evidence="4">
    <location>
        <begin position="78"/>
        <end position="117"/>
    </location>
</feature>
<comment type="caution">
    <text evidence="5">The sequence shown here is derived from an EMBL/GenBank/DDBJ whole genome shotgun (WGS) entry which is preliminary data.</text>
</comment>
<keyword evidence="2" id="KW-0964">Secreted</keyword>
<dbReference type="Pfam" id="PF00353">
    <property type="entry name" value="HemolysinCabind"/>
    <property type="match status" value="1"/>
</dbReference>
<evidence type="ECO:0000259" key="4">
    <source>
        <dbReference type="Pfam" id="PF06594"/>
    </source>
</evidence>
<dbReference type="Gene3D" id="2.150.10.10">
    <property type="entry name" value="Serralysin-like metalloprotease, C-terminal"/>
    <property type="match status" value="1"/>
</dbReference>
<dbReference type="InterPro" id="IPR018511">
    <property type="entry name" value="Hemolysin-typ_Ca-bd_CS"/>
</dbReference>
<sequence>GQGGDDLIEGNGGDDTLIGGLGNDKLKGGLGADTYIFSKGHGQDRIYEDASSIAEEDIIRFVDIYTPEILWFSRKGEHLMISNLDTSDSVVVNNWYRHRDYQIERIELANGQSINQQQLDKLVSSMAAFETQYVNDASELPREAMKEYISMLAVNNYYV</sequence>
<evidence type="ECO:0000256" key="2">
    <source>
        <dbReference type="ARBA" id="ARBA00022525"/>
    </source>
</evidence>
<protein>
    <recommendedName>
        <fullName evidence="4">Haemolysin-type calcium binding-related domain-containing protein</fullName>
    </recommendedName>
</protein>
<dbReference type="InterPro" id="IPR001343">
    <property type="entry name" value="Hemolysn_Ca-bd"/>
</dbReference>
<dbReference type="PROSITE" id="PS00330">
    <property type="entry name" value="HEMOLYSIN_CALCIUM"/>
    <property type="match status" value="2"/>
</dbReference>
<comment type="subcellular location">
    <subcellularLocation>
        <location evidence="1">Secreted</location>
    </subcellularLocation>
</comment>
<dbReference type="SUPFAM" id="SSF51120">
    <property type="entry name" value="beta-Roll"/>
    <property type="match status" value="1"/>
</dbReference>
<keyword evidence="3" id="KW-0106">Calcium</keyword>
<dbReference type="Proteomes" id="UP001224083">
    <property type="component" value="Unassembled WGS sequence"/>
</dbReference>
<dbReference type="PANTHER" id="PTHR38340:SF1">
    <property type="entry name" value="S-LAYER PROTEIN"/>
    <property type="match status" value="1"/>
</dbReference>
<dbReference type="Pfam" id="PF06594">
    <property type="entry name" value="HCBP_related"/>
    <property type="match status" value="1"/>
</dbReference>
<evidence type="ECO:0000313" key="6">
    <source>
        <dbReference type="Proteomes" id="UP001224083"/>
    </source>
</evidence>
<evidence type="ECO:0000256" key="3">
    <source>
        <dbReference type="ARBA" id="ARBA00022837"/>
    </source>
</evidence>
<proteinExistence type="predicted"/>
<feature type="non-terminal residue" evidence="5">
    <location>
        <position position="1"/>
    </location>
</feature>
<keyword evidence="6" id="KW-1185">Reference proteome</keyword>
<dbReference type="InterPro" id="IPR011049">
    <property type="entry name" value="Serralysin-like_metalloprot_C"/>
</dbReference>
<evidence type="ECO:0000256" key="1">
    <source>
        <dbReference type="ARBA" id="ARBA00004613"/>
    </source>
</evidence>
<dbReference type="InterPro" id="IPR010566">
    <property type="entry name" value="Haemolys_ca-bd"/>
</dbReference>
<evidence type="ECO:0000313" key="5">
    <source>
        <dbReference type="EMBL" id="MDP9500838.1"/>
    </source>
</evidence>
<accession>A0ABT9KFK5</accession>